<keyword evidence="2" id="KW-1185">Reference proteome</keyword>
<evidence type="ECO:0000313" key="1">
    <source>
        <dbReference type="EMBL" id="CAH0059092.1"/>
    </source>
</evidence>
<comment type="caution">
    <text evidence="1">The sequence shown here is derived from an EMBL/GenBank/DDBJ whole genome shotgun (WGS) entry which is preliminary data.</text>
</comment>
<evidence type="ECO:0000313" key="2">
    <source>
        <dbReference type="Proteomes" id="UP000775872"/>
    </source>
</evidence>
<protein>
    <submittedName>
        <fullName evidence="1">Uncharacterized protein</fullName>
    </submittedName>
</protein>
<name>A0A9P0ER24_9HYPO</name>
<accession>A0A9P0ER24</accession>
<dbReference type="EMBL" id="CABFOC020000091">
    <property type="protein sequence ID" value="CAH0059092.1"/>
    <property type="molecule type" value="Genomic_DNA"/>
</dbReference>
<organism evidence="1 2">
    <name type="scientific">Clonostachys solani</name>
    <dbReference type="NCBI Taxonomy" id="160281"/>
    <lineage>
        <taxon>Eukaryota</taxon>
        <taxon>Fungi</taxon>
        <taxon>Dikarya</taxon>
        <taxon>Ascomycota</taxon>
        <taxon>Pezizomycotina</taxon>
        <taxon>Sordariomycetes</taxon>
        <taxon>Hypocreomycetidae</taxon>
        <taxon>Hypocreales</taxon>
        <taxon>Bionectriaceae</taxon>
        <taxon>Clonostachys</taxon>
    </lineage>
</organism>
<reference evidence="1" key="1">
    <citation type="submission" date="2021-10" db="EMBL/GenBank/DDBJ databases">
        <authorList>
            <person name="Piombo E."/>
        </authorList>
    </citation>
    <scope>NUCLEOTIDE SEQUENCE</scope>
</reference>
<proteinExistence type="predicted"/>
<sequence>MVKTRSMAKIESELCRSWHRLHTEVRDMILHTILVDSRANKYAANDSAPGATPYHNISFLATVCLEWKVFFERNTFKQLILVDSDLPVFKEVVERSPVRLAYVHHVLLHIQLPEYNCDDCKEEEDQNTINRLSPFGNPKGMGMLEDLLKD</sequence>
<gene>
    <name evidence="1" type="ORF">CSOL1703_00008125</name>
</gene>
<dbReference type="Proteomes" id="UP000775872">
    <property type="component" value="Unassembled WGS sequence"/>
</dbReference>
<dbReference type="AlphaFoldDB" id="A0A9P0ER24"/>
<dbReference type="OrthoDB" id="4802432at2759"/>